<proteinExistence type="predicted"/>
<keyword evidence="2" id="KW-1185">Reference proteome</keyword>
<reference evidence="1" key="1">
    <citation type="submission" date="2020-05" db="EMBL/GenBank/DDBJ databases">
        <title>Large-scale comparative analyses of tick genomes elucidate their genetic diversity and vector capacities.</title>
        <authorList>
            <person name="Jia N."/>
            <person name="Wang J."/>
            <person name="Shi W."/>
            <person name="Du L."/>
            <person name="Sun Y."/>
            <person name="Zhan W."/>
            <person name="Jiang J."/>
            <person name="Wang Q."/>
            <person name="Zhang B."/>
            <person name="Ji P."/>
            <person name="Sakyi L.B."/>
            <person name="Cui X."/>
            <person name="Yuan T."/>
            <person name="Jiang B."/>
            <person name="Yang W."/>
            <person name="Lam T.T.-Y."/>
            <person name="Chang Q."/>
            <person name="Ding S."/>
            <person name="Wang X."/>
            <person name="Zhu J."/>
            <person name="Ruan X."/>
            <person name="Zhao L."/>
            <person name="Wei J."/>
            <person name="Que T."/>
            <person name="Du C."/>
            <person name="Cheng J."/>
            <person name="Dai P."/>
            <person name="Han X."/>
            <person name="Huang E."/>
            <person name="Gao Y."/>
            <person name="Liu J."/>
            <person name="Shao H."/>
            <person name="Ye R."/>
            <person name="Li L."/>
            <person name="Wei W."/>
            <person name="Wang X."/>
            <person name="Wang C."/>
            <person name="Yang T."/>
            <person name="Huo Q."/>
            <person name="Li W."/>
            <person name="Guo W."/>
            <person name="Chen H."/>
            <person name="Zhou L."/>
            <person name="Ni X."/>
            <person name="Tian J."/>
            <person name="Zhou Y."/>
            <person name="Sheng Y."/>
            <person name="Liu T."/>
            <person name="Pan Y."/>
            <person name="Xia L."/>
            <person name="Li J."/>
            <person name="Zhao F."/>
            <person name="Cao W."/>
        </authorList>
    </citation>
    <scope>NUCLEOTIDE SEQUENCE</scope>
    <source>
        <strain evidence="1">Dsil-2018</strain>
    </source>
</reference>
<gene>
    <name evidence="1" type="ORF">HPB49_016800</name>
</gene>
<name>A0ACB8CSA9_DERSI</name>
<organism evidence="1 2">
    <name type="scientific">Dermacentor silvarum</name>
    <name type="common">Tick</name>
    <dbReference type="NCBI Taxonomy" id="543639"/>
    <lineage>
        <taxon>Eukaryota</taxon>
        <taxon>Metazoa</taxon>
        <taxon>Ecdysozoa</taxon>
        <taxon>Arthropoda</taxon>
        <taxon>Chelicerata</taxon>
        <taxon>Arachnida</taxon>
        <taxon>Acari</taxon>
        <taxon>Parasitiformes</taxon>
        <taxon>Ixodida</taxon>
        <taxon>Ixodoidea</taxon>
        <taxon>Ixodidae</taxon>
        <taxon>Rhipicephalinae</taxon>
        <taxon>Dermacentor</taxon>
    </lineage>
</organism>
<protein>
    <submittedName>
        <fullName evidence="1">Uncharacterized protein</fullName>
    </submittedName>
</protein>
<sequence>MPSNSQASGGDAATVLRFRAAKKSSDAANATGVDAATGGSKGPATNSGTFKNRIVKASRMPQLPQKHRKITMRPRGGLHLSKVSTTAIGTAVIEASGLMAEQASEDVVCPNFTQNIVVVSTPEPDHAARYVRISTPAPSIFDRNPGLPHRTPTEISPPSPECDPVHLDTSFRQVDPFYVFYGRPTSRGRRRGHSGKTGGRPRTTTATVADTQVGYDPHSMIWTTVPSSDNRPELPQPFKSAALAAAVARREQANNAVTAASANAVSPAAAADAEARTCSSILAPPAPRSAGPQQGKKRPLWQPKPLPKPKATHFVVVLKPRTQFSLATICPENGAGRGLIAHLSATATRLVTVVMVQEQNLILTYTSNPQIADKLIGEFAVPSPVGPLPLFGYLRADMQDFCYGVVTVRSSDTEATLRESFYCPEG</sequence>
<comment type="caution">
    <text evidence="1">The sequence shown here is derived from an EMBL/GenBank/DDBJ whole genome shotgun (WGS) entry which is preliminary data.</text>
</comment>
<evidence type="ECO:0000313" key="1">
    <source>
        <dbReference type="EMBL" id="KAH7949910.1"/>
    </source>
</evidence>
<evidence type="ECO:0000313" key="2">
    <source>
        <dbReference type="Proteomes" id="UP000821865"/>
    </source>
</evidence>
<dbReference type="EMBL" id="CM023474">
    <property type="protein sequence ID" value="KAH7949910.1"/>
    <property type="molecule type" value="Genomic_DNA"/>
</dbReference>
<accession>A0ACB8CSA9</accession>
<dbReference type="Proteomes" id="UP000821865">
    <property type="component" value="Chromosome 5"/>
</dbReference>